<evidence type="ECO:0000313" key="1">
    <source>
        <dbReference type="EMBL" id="MBX34939.1"/>
    </source>
</evidence>
<accession>A0A2P2MXL4</accession>
<organism evidence="1">
    <name type="scientific">Rhizophora mucronata</name>
    <name type="common">Asiatic mangrove</name>
    <dbReference type="NCBI Taxonomy" id="61149"/>
    <lineage>
        <taxon>Eukaryota</taxon>
        <taxon>Viridiplantae</taxon>
        <taxon>Streptophyta</taxon>
        <taxon>Embryophyta</taxon>
        <taxon>Tracheophyta</taxon>
        <taxon>Spermatophyta</taxon>
        <taxon>Magnoliopsida</taxon>
        <taxon>eudicotyledons</taxon>
        <taxon>Gunneridae</taxon>
        <taxon>Pentapetalae</taxon>
        <taxon>rosids</taxon>
        <taxon>fabids</taxon>
        <taxon>Malpighiales</taxon>
        <taxon>Rhizophoraceae</taxon>
        <taxon>Rhizophora</taxon>
    </lineage>
</organism>
<dbReference type="AlphaFoldDB" id="A0A2P2MXL4"/>
<reference evidence="1" key="1">
    <citation type="submission" date="2018-02" db="EMBL/GenBank/DDBJ databases">
        <title>Rhizophora mucronata_Transcriptome.</title>
        <authorList>
            <person name="Meera S.P."/>
            <person name="Sreeshan A."/>
            <person name="Augustine A."/>
        </authorList>
    </citation>
    <scope>NUCLEOTIDE SEQUENCE</scope>
    <source>
        <tissue evidence="1">Leaf</tissue>
    </source>
</reference>
<sequence>MSKYQKDIPYTYIFSFPLLKGSNAGNSRK</sequence>
<name>A0A2P2MXL4_RHIMU</name>
<proteinExistence type="predicted"/>
<protein>
    <submittedName>
        <fullName evidence="1">Uncharacterized protein</fullName>
    </submittedName>
</protein>
<dbReference type="EMBL" id="GGEC01054455">
    <property type="protein sequence ID" value="MBX34939.1"/>
    <property type="molecule type" value="Transcribed_RNA"/>
</dbReference>